<dbReference type="PANTHER" id="PTHR36154:SF1">
    <property type="entry name" value="DNA-BINDING TRANSCRIPTIONAL ACTIVATOR ALPA"/>
    <property type="match status" value="1"/>
</dbReference>
<dbReference type="Pfam" id="PF05930">
    <property type="entry name" value="Phage_AlpA"/>
    <property type="match status" value="1"/>
</dbReference>
<protein>
    <submittedName>
        <fullName evidence="1">AlpA family transcriptional regulator</fullName>
    </submittedName>
</protein>
<name>A0ABS2BKS9_9NEIS</name>
<organism evidence="1 2">
    <name type="scientific">Jeongeupia naejangsanensis</name>
    <dbReference type="NCBI Taxonomy" id="613195"/>
    <lineage>
        <taxon>Bacteria</taxon>
        <taxon>Pseudomonadati</taxon>
        <taxon>Pseudomonadota</taxon>
        <taxon>Betaproteobacteria</taxon>
        <taxon>Neisseriales</taxon>
        <taxon>Chitinibacteraceae</taxon>
        <taxon>Jeongeupia</taxon>
    </lineage>
</organism>
<proteinExistence type="predicted"/>
<dbReference type="InterPro" id="IPR010260">
    <property type="entry name" value="AlpA"/>
</dbReference>
<dbReference type="Proteomes" id="UP000809431">
    <property type="component" value="Unassembled WGS sequence"/>
</dbReference>
<dbReference type="EMBL" id="JAESND010000004">
    <property type="protein sequence ID" value="MBM3116060.1"/>
    <property type="molecule type" value="Genomic_DNA"/>
</dbReference>
<evidence type="ECO:0000313" key="1">
    <source>
        <dbReference type="EMBL" id="MBM3116060.1"/>
    </source>
</evidence>
<gene>
    <name evidence="1" type="ORF">JMJ54_09460</name>
</gene>
<evidence type="ECO:0000313" key="2">
    <source>
        <dbReference type="Proteomes" id="UP000809431"/>
    </source>
</evidence>
<accession>A0ABS2BKS9</accession>
<dbReference type="RefSeq" id="WP_203538130.1">
    <property type="nucleotide sequence ID" value="NZ_JAESND010000004.1"/>
</dbReference>
<reference evidence="1 2" key="1">
    <citation type="submission" date="2021-01" db="EMBL/GenBank/DDBJ databases">
        <title>Draft Genome Sequence and Polyhydroxyalkanoate Biosynthetic Potential of Jeongeupia naejangsanensis Type Strain DSM 24253.</title>
        <authorList>
            <person name="Turrini P."/>
            <person name="Artuso I."/>
            <person name="Lugli G.A."/>
            <person name="Frangipani E."/>
            <person name="Ventura M."/>
            <person name="Visca P."/>
        </authorList>
    </citation>
    <scope>NUCLEOTIDE SEQUENCE [LARGE SCALE GENOMIC DNA]</scope>
    <source>
        <strain evidence="1 2">DSM 24253</strain>
    </source>
</reference>
<keyword evidence="2" id="KW-1185">Reference proteome</keyword>
<comment type="caution">
    <text evidence="1">The sequence shown here is derived from an EMBL/GenBank/DDBJ whole genome shotgun (WGS) entry which is preliminary data.</text>
</comment>
<sequence>MKNRASLPAVATFSPAKTATPVDYLLRLQALRQQVGLSRSSIYAAIAAGTFPKPVRLGGNSVAWLQSEVSAWVAERIAERDQVVARERT</sequence>
<dbReference type="InterPro" id="IPR052931">
    <property type="entry name" value="Prophage_regulatory_activator"/>
</dbReference>
<dbReference type="Gene3D" id="1.10.238.160">
    <property type="match status" value="1"/>
</dbReference>
<dbReference type="PANTHER" id="PTHR36154">
    <property type="entry name" value="DNA-BINDING TRANSCRIPTIONAL ACTIVATOR ALPA"/>
    <property type="match status" value="1"/>
</dbReference>